<sequence length="67" mass="7162">MLAKIQITEEPNNPHAATGGDGSFLNVRKALIEGIIAASDEAQKAGYYRLASMQYPLSIPPMTSGKK</sequence>
<dbReference type="HOGENOM" id="CLU_2802242_0_0_2"/>
<dbReference type="Proteomes" id="UP000033101">
    <property type="component" value="Chromosome"/>
</dbReference>
<dbReference type="KEGG" id="mhor:MSHOH_0931"/>
<proteinExistence type="predicted"/>
<protein>
    <submittedName>
        <fullName evidence="2">Uncharacterized protein</fullName>
    </submittedName>
</protein>
<evidence type="ECO:0000313" key="3">
    <source>
        <dbReference type="Proteomes" id="UP000033101"/>
    </source>
</evidence>
<keyword evidence="3" id="KW-1185">Reference proteome</keyword>
<reference evidence="2 3" key="1">
    <citation type="submission" date="2014-07" db="EMBL/GenBank/DDBJ databases">
        <title>Methanogenic archaea and the global carbon cycle.</title>
        <authorList>
            <person name="Henriksen J.R."/>
            <person name="Luke J."/>
            <person name="Reinhart S."/>
            <person name="Benedict M.N."/>
            <person name="Youngblut N.D."/>
            <person name="Metcalf M.E."/>
            <person name="Whitaker R.J."/>
            <person name="Metcalf W.W."/>
        </authorList>
    </citation>
    <scope>NUCLEOTIDE SEQUENCE [LARGE SCALE GENOMIC DNA]</scope>
    <source>
        <strain evidence="2 3">HB-1</strain>
    </source>
</reference>
<evidence type="ECO:0000313" key="2">
    <source>
        <dbReference type="EMBL" id="AKB77414.1"/>
    </source>
</evidence>
<evidence type="ECO:0000256" key="1">
    <source>
        <dbReference type="SAM" id="MobiDB-lite"/>
    </source>
</evidence>
<name>A0A0E3S7N6_9EURY</name>
<dbReference type="PATRIC" id="fig|1434110.4.peg.1159"/>
<dbReference type="EMBL" id="CP009516">
    <property type="protein sequence ID" value="AKB77414.1"/>
    <property type="molecule type" value="Genomic_DNA"/>
</dbReference>
<organism evidence="2 3">
    <name type="scientific">Methanosarcina horonobensis HB-1 = JCM 15518</name>
    <dbReference type="NCBI Taxonomy" id="1434110"/>
    <lineage>
        <taxon>Archaea</taxon>
        <taxon>Methanobacteriati</taxon>
        <taxon>Methanobacteriota</taxon>
        <taxon>Stenosarchaea group</taxon>
        <taxon>Methanomicrobia</taxon>
        <taxon>Methanosarcinales</taxon>
        <taxon>Methanosarcinaceae</taxon>
        <taxon>Methanosarcina</taxon>
    </lineage>
</organism>
<accession>A0A0E3S7N6</accession>
<dbReference type="AlphaFoldDB" id="A0A0E3S7N6"/>
<gene>
    <name evidence="2" type="ORF">MSHOH_0931</name>
</gene>
<feature type="region of interest" description="Disordered" evidence="1">
    <location>
        <begin position="1"/>
        <end position="21"/>
    </location>
</feature>